<reference evidence="2" key="1">
    <citation type="submission" date="2014-09" db="EMBL/GenBank/DDBJ databases">
        <title>Genome sequence of the luminous mushroom Mycena chlorophos for searching fungal bioluminescence genes.</title>
        <authorList>
            <person name="Tanaka Y."/>
            <person name="Kasuga D."/>
            <person name="Oba Y."/>
            <person name="Hase S."/>
            <person name="Sato K."/>
            <person name="Oba Y."/>
            <person name="Sakakibara Y."/>
        </authorList>
    </citation>
    <scope>NUCLEOTIDE SEQUENCE</scope>
</reference>
<dbReference type="Proteomes" id="UP000815677">
    <property type="component" value="Unassembled WGS sequence"/>
</dbReference>
<feature type="region of interest" description="Disordered" evidence="1">
    <location>
        <begin position="1"/>
        <end position="121"/>
    </location>
</feature>
<evidence type="ECO:0000313" key="2">
    <source>
        <dbReference type="EMBL" id="GAT51897.1"/>
    </source>
</evidence>
<evidence type="ECO:0000313" key="3">
    <source>
        <dbReference type="Proteomes" id="UP000815677"/>
    </source>
</evidence>
<gene>
    <name evidence="2" type="ORF">MCHLO_09000</name>
</gene>
<sequence length="168" mass="18192">MRGRAQHRPTAQSGSPRVCSYNGIKMDKHPHGTHTAAFAIPHTPPSLSMSRPSPVHGTGSHGQGRQPPNECWELSPVPNATLRPIAAGLAPPPLLHQSALRATPNPRKRPRPTSPASRPLEVVGYENQLDYVVGHGPADHQPCQDTLNVQDKRMDAALKRMEAAQAEQ</sequence>
<evidence type="ECO:0000256" key="1">
    <source>
        <dbReference type="SAM" id="MobiDB-lite"/>
    </source>
</evidence>
<keyword evidence="3" id="KW-1185">Reference proteome</keyword>
<accession>A0ABQ0LLH8</accession>
<protein>
    <submittedName>
        <fullName evidence="2">Uncharacterized protein</fullName>
    </submittedName>
</protein>
<name>A0ABQ0LLH8_MYCCL</name>
<proteinExistence type="predicted"/>
<organism evidence="2 3">
    <name type="scientific">Mycena chlorophos</name>
    <name type="common">Agaric fungus</name>
    <name type="synonym">Agaricus chlorophos</name>
    <dbReference type="NCBI Taxonomy" id="658473"/>
    <lineage>
        <taxon>Eukaryota</taxon>
        <taxon>Fungi</taxon>
        <taxon>Dikarya</taxon>
        <taxon>Basidiomycota</taxon>
        <taxon>Agaricomycotina</taxon>
        <taxon>Agaricomycetes</taxon>
        <taxon>Agaricomycetidae</taxon>
        <taxon>Agaricales</taxon>
        <taxon>Marasmiineae</taxon>
        <taxon>Mycenaceae</taxon>
        <taxon>Mycena</taxon>
    </lineage>
</organism>
<dbReference type="EMBL" id="DF847452">
    <property type="protein sequence ID" value="GAT51897.1"/>
    <property type="molecule type" value="Genomic_DNA"/>
</dbReference>